<dbReference type="Proteomes" id="UP001612915">
    <property type="component" value="Unassembled WGS sequence"/>
</dbReference>
<feature type="region of interest" description="Disordered" evidence="1">
    <location>
        <begin position="111"/>
        <end position="132"/>
    </location>
</feature>
<evidence type="ECO:0000313" key="4">
    <source>
        <dbReference type="Proteomes" id="UP001612915"/>
    </source>
</evidence>
<dbReference type="Pfam" id="PF07883">
    <property type="entry name" value="Cupin_2"/>
    <property type="match status" value="1"/>
</dbReference>
<accession>A0ABW8APG0</accession>
<organism evidence="3 4">
    <name type="scientific">Spongisporangium articulatum</name>
    <dbReference type="NCBI Taxonomy" id="3362603"/>
    <lineage>
        <taxon>Bacteria</taxon>
        <taxon>Bacillati</taxon>
        <taxon>Actinomycetota</taxon>
        <taxon>Actinomycetes</taxon>
        <taxon>Kineosporiales</taxon>
        <taxon>Kineosporiaceae</taxon>
        <taxon>Spongisporangium</taxon>
    </lineage>
</organism>
<dbReference type="SUPFAM" id="SSF51182">
    <property type="entry name" value="RmlC-like cupins"/>
    <property type="match status" value="1"/>
</dbReference>
<comment type="caution">
    <text evidence="3">The sequence shown here is derived from an EMBL/GenBank/DDBJ whole genome shotgun (WGS) entry which is preliminary data.</text>
</comment>
<reference evidence="3 4" key="1">
    <citation type="submission" date="2024-10" db="EMBL/GenBank/DDBJ databases">
        <title>The Natural Products Discovery Center: Release of the First 8490 Sequenced Strains for Exploring Actinobacteria Biosynthetic Diversity.</title>
        <authorList>
            <person name="Kalkreuter E."/>
            <person name="Kautsar S.A."/>
            <person name="Yang D."/>
            <person name="Bader C.D."/>
            <person name="Teijaro C.N."/>
            <person name="Fluegel L."/>
            <person name="Davis C.M."/>
            <person name="Simpson J.R."/>
            <person name="Lauterbach L."/>
            <person name="Steele A.D."/>
            <person name="Gui C."/>
            <person name="Meng S."/>
            <person name="Li G."/>
            <person name="Viehrig K."/>
            <person name="Ye F."/>
            <person name="Su P."/>
            <person name="Kiefer A.F."/>
            <person name="Nichols A."/>
            <person name="Cepeda A.J."/>
            <person name="Yan W."/>
            <person name="Fan B."/>
            <person name="Jiang Y."/>
            <person name="Adhikari A."/>
            <person name="Zheng C.-J."/>
            <person name="Schuster L."/>
            <person name="Cowan T.M."/>
            <person name="Smanski M.J."/>
            <person name="Chevrette M.G."/>
            <person name="De Carvalho L.P.S."/>
            <person name="Shen B."/>
        </authorList>
    </citation>
    <scope>NUCLEOTIDE SEQUENCE [LARGE SCALE GENOMIC DNA]</scope>
    <source>
        <strain evidence="3 4">NPDC049639</strain>
    </source>
</reference>
<evidence type="ECO:0000259" key="2">
    <source>
        <dbReference type="Pfam" id="PF07883"/>
    </source>
</evidence>
<proteinExistence type="predicted"/>
<feature type="domain" description="Cupin type-2" evidence="2">
    <location>
        <begin position="35"/>
        <end position="99"/>
    </location>
</feature>
<gene>
    <name evidence="3" type="ORF">ACIB24_14470</name>
</gene>
<evidence type="ECO:0000256" key="1">
    <source>
        <dbReference type="SAM" id="MobiDB-lite"/>
    </source>
</evidence>
<name>A0ABW8APG0_9ACTN</name>
<dbReference type="RefSeq" id="WP_398281525.1">
    <property type="nucleotide sequence ID" value="NZ_JBITLV010000004.1"/>
</dbReference>
<protein>
    <submittedName>
        <fullName evidence="3">Cupin domain-containing protein</fullName>
    </submittedName>
</protein>
<evidence type="ECO:0000313" key="3">
    <source>
        <dbReference type="EMBL" id="MFI7588270.1"/>
    </source>
</evidence>
<sequence length="132" mass="14000">MEMADRTLPAEPDVIAPDGSQVRILCGVDGASTAHFRLRPGQVSVAVVHATVSEVWYVLRGRGVMWRRQGASESELALVPGVSLSIPVGTAFQFRAEGGADDEPLEILGVTAPPWPGEGEASPVEGRWEPAL</sequence>
<dbReference type="Gene3D" id="2.60.120.10">
    <property type="entry name" value="Jelly Rolls"/>
    <property type="match status" value="1"/>
</dbReference>
<dbReference type="InterPro" id="IPR014710">
    <property type="entry name" value="RmlC-like_jellyroll"/>
</dbReference>
<dbReference type="InterPro" id="IPR013096">
    <property type="entry name" value="Cupin_2"/>
</dbReference>
<dbReference type="EMBL" id="JBITLV010000004">
    <property type="protein sequence ID" value="MFI7588270.1"/>
    <property type="molecule type" value="Genomic_DNA"/>
</dbReference>
<keyword evidence="4" id="KW-1185">Reference proteome</keyword>
<dbReference type="InterPro" id="IPR011051">
    <property type="entry name" value="RmlC_Cupin_sf"/>
</dbReference>